<proteinExistence type="predicted"/>
<evidence type="ECO:0000313" key="3">
    <source>
        <dbReference type="Proteomes" id="UP000317422"/>
    </source>
</evidence>
<dbReference type="OrthoDB" id="3193269at2"/>
<dbReference type="Pfam" id="PF09848">
    <property type="entry name" value="SLFN-g3_helicase"/>
    <property type="match status" value="1"/>
</dbReference>
<protein>
    <recommendedName>
        <fullName evidence="1">AAA+ ATPase domain-containing protein</fullName>
    </recommendedName>
</protein>
<dbReference type="SUPFAM" id="SSF52540">
    <property type="entry name" value="P-loop containing nucleoside triphosphate hydrolases"/>
    <property type="match status" value="1"/>
</dbReference>
<reference evidence="2 3" key="1">
    <citation type="submission" date="2019-06" db="EMBL/GenBank/DDBJ databases">
        <title>Sequencing the genomes of 1000 actinobacteria strains.</title>
        <authorList>
            <person name="Klenk H.-P."/>
        </authorList>
    </citation>
    <scope>NUCLEOTIDE SEQUENCE [LARGE SCALE GENOMIC DNA]</scope>
    <source>
        <strain evidence="2 3">DSM 45015</strain>
    </source>
</reference>
<gene>
    <name evidence="2" type="ORF">FHX37_2562</name>
</gene>
<evidence type="ECO:0000259" key="1">
    <source>
        <dbReference type="SMART" id="SM00382"/>
    </source>
</evidence>
<dbReference type="AlphaFoldDB" id="A0A543NL98"/>
<dbReference type="InterPro" id="IPR003593">
    <property type="entry name" value="AAA+_ATPase"/>
</dbReference>
<accession>A0A543NL98</accession>
<organism evidence="2 3">
    <name type="scientific">Haloactinospora alba</name>
    <dbReference type="NCBI Taxonomy" id="405555"/>
    <lineage>
        <taxon>Bacteria</taxon>
        <taxon>Bacillati</taxon>
        <taxon>Actinomycetota</taxon>
        <taxon>Actinomycetes</taxon>
        <taxon>Streptosporangiales</taxon>
        <taxon>Nocardiopsidaceae</taxon>
        <taxon>Haloactinospora</taxon>
    </lineage>
</organism>
<dbReference type="CDD" id="cd00009">
    <property type="entry name" value="AAA"/>
    <property type="match status" value="1"/>
</dbReference>
<dbReference type="InterPro" id="IPR027417">
    <property type="entry name" value="P-loop_NTPase"/>
</dbReference>
<dbReference type="SMART" id="SM00382">
    <property type="entry name" value="AAA"/>
    <property type="match status" value="1"/>
</dbReference>
<dbReference type="RefSeq" id="WP_141924060.1">
    <property type="nucleotide sequence ID" value="NZ_VFQC01000001.1"/>
</dbReference>
<feature type="domain" description="AAA+ ATPase" evidence="1">
    <location>
        <begin position="260"/>
        <end position="463"/>
    </location>
</feature>
<dbReference type="EMBL" id="VFQC01000001">
    <property type="protein sequence ID" value="TQN32586.1"/>
    <property type="molecule type" value="Genomic_DNA"/>
</dbReference>
<sequence length="633" mass="70514">MPVFRRSAKNLASHSPLESELGEQIREYLLHSKGSPPNEAEVRSWNRSLPVLGADLVDAGLGDVEVLIEYQLPLTSKRADTVLAGLHPETGENSYVVVELKQWSSARTWEDDPTLVTVDAPGGPRLHPVLQVRDYCEYISEFVSSVHDPGTSVRGVAYLHNAVDNDVRDLHSLPGDDNGQLFTHQQRGEFLDFLRSRLSTKSGARAADRLVGGHWRPSRPLMSVAADEIRHREQFTLLDEQHTAYRTVLHAVEQARSEDRKNVVIISGGPGSGKSVIALSLLGELYRNGTSALHATGSRSFTQTMRRTAGRGSSAVQKLFTYFNSYMQARPNDLDVLICDEAHRIRETSENRFTRADHRTGRKQVDELVSAARVPVFLLDQHQVVRSQEMGTVDTIREFAESKGLRVHHISLDGQWRCGGSEKYERWVRRLLGLEPGGPVPWEGDENFRLATADSPWDMENKLRPTLDHGYTARISAGFCWPWSKVRSDGTLVADVRIGDWHRPWNNPETRAVNGAPPHSLWATASGGFDQVGCVYTAQGFEYDWSGVIIGPDLLFRDGRLVVDRSASEDADLRKKRMSDTEAENLIRNVYKVLLTRGLRGTLLYSTDPETHEFLTGLIHGSGQEGTTGAAGT</sequence>
<dbReference type="InterPro" id="IPR018647">
    <property type="entry name" value="SLFN_3-like_DNA/RNA_helicase"/>
</dbReference>
<keyword evidence="3" id="KW-1185">Reference proteome</keyword>
<evidence type="ECO:0000313" key="2">
    <source>
        <dbReference type="EMBL" id="TQN32586.1"/>
    </source>
</evidence>
<dbReference type="Proteomes" id="UP000317422">
    <property type="component" value="Unassembled WGS sequence"/>
</dbReference>
<comment type="caution">
    <text evidence="2">The sequence shown here is derived from an EMBL/GenBank/DDBJ whole genome shotgun (WGS) entry which is preliminary data.</text>
</comment>
<name>A0A543NL98_9ACTN</name>
<dbReference type="Gene3D" id="3.40.50.300">
    <property type="entry name" value="P-loop containing nucleotide triphosphate hydrolases"/>
    <property type="match status" value="1"/>
</dbReference>